<evidence type="ECO:0000256" key="7">
    <source>
        <dbReference type="ARBA" id="ARBA00024030"/>
    </source>
</evidence>
<evidence type="ECO:0000256" key="8">
    <source>
        <dbReference type="ARBA" id="ARBA00058554"/>
    </source>
</evidence>
<feature type="transmembrane region" description="Helical" evidence="10">
    <location>
        <begin position="44"/>
        <end position="69"/>
    </location>
</feature>
<accession>A0A8B8PYC1</accession>
<comment type="subcellular location">
    <subcellularLocation>
        <location evidence="1">Membrane</location>
        <topology evidence="1">Multi-pass membrane protein</topology>
    </subcellularLocation>
</comment>
<dbReference type="Gene3D" id="1.20.1080.10">
    <property type="entry name" value="Glycerol uptake facilitator protein"/>
    <property type="match status" value="1"/>
</dbReference>
<evidence type="ECO:0000256" key="3">
    <source>
        <dbReference type="ARBA" id="ARBA00022692"/>
    </source>
</evidence>
<feature type="transmembrane region" description="Helical" evidence="10">
    <location>
        <begin position="12"/>
        <end position="32"/>
    </location>
</feature>
<dbReference type="GO" id="GO:0005783">
    <property type="term" value="C:endoplasmic reticulum"/>
    <property type="evidence" value="ECO:0007669"/>
    <property type="project" value="UniProtKB-ARBA"/>
</dbReference>
<dbReference type="GO" id="GO:0015250">
    <property type="term" value="F:water channel activity"/>
    <property type="evidence" value="ECO:0007669"/>
    <property type="project" value="InterPro"/>
</dbReference>
<name>A0A8B8PYC1_9MYRT</name>
<dbReference type="KEGG" id="rarg:115747693"/>
<feature type="transmembrane region" description="Helical" evidence="10">
    <location>
        <begin position="161"/>
        <end position="182"/>
    </location>
</feature>
<evidence type="ECO:0000256" key="1">
    <source>
        <dbReference type="ARBA" id="ARBA00004141"/>
    </source>
</evidence>
<dbReference type="FunFam" id="1.20.1080.10:FF:000043">
    <property type="entry name" value="Aquaporin SIP1-1"/>
    <property type="match status" value="1"/>
</dbReference>
<dbReference type="InterPro" id="IPR023271">
    <property type="entry name" value="Aquaporin-like"/>
</dbReference>
<keyword evidence="11" id="KW-1185">Reference proteome</keyword>
<keyword evidence="3 9" id="KW-0812">Transmembrane</keyword>
<dbReference type="Pfam" id="PF00230">
    <property type="entry name" value="MIP"/>
    <property type="match status" value="1"/>
</dbReference>
<organism evidence="11 12">
    <name type="scientific">Rhodamnia argentea</name>
    <dbReference type="NCBI Taxonomy" id="178133"/>
    <lineage>
        <taxon>Eukaryota</taxon>
        <taxon>Viridiplantae</taxon>
        <taxon>Streptophyta</taxon>
        <taxon>Embryophyta</taxon>
        <taxon>Tracheophyta</taxon>
        <taxon>Spermatophyta</taxon>
        <taxon>Magnoliopsida</taxon>
        <taxon>eudicotyledons</taxon>
        <taxon>Gunneridae</taxon>
        <taxon>Pentapetalae</taxon>
        <taxon>rosids</taxon>
        <taxon>malvids</taxon>
        <taxon>Myrtales</taxon>
        <taxon>Myrtaceae</taxon>
        <taxon>Myrtoideae</taxon>
        <taxon>Myrteae</taxon>
        <taxon>Australasian group</taxon>
        <taxon>Rhodamnia</taxon>
    </lineage>
</organism>
<keyword evidence="6 10" id="KW-0472">Membrane</keyword>
<keyword evidence="4" id="KW-0677">Repeat</keyword>
<evidence type="ECO:0000256" key="2">
    <source>
        <dbReference type="ARBA" id="ARBA00022448"/>
    </source>
</evidence>
<dbReference type="OrthoDB" id="3222at2759"/>
<proteinExistence type="inferred from homology"/>
<evidence type="ECO:0000256" key="4">
    <source>
        <dbReference type="ARBA" id="ARBA00022737"/>
    </source>
</evidence>
<dbReference type="SUPFAM" id="SSF81338">
    <property type="entry name" value="Aquaporin-like"/>
    <property type="match status" value="1"/>
</dbReference>
<evidence type="ECO:0000256" key="5">
    <source>
        <dbReference type="ARBA" id="ARBA00022989"/>
    </source>
</evidence>
<dbReference type="PANTHER" id="PTHR46739">
    <property type="entry name" value="AQUAPORIN SIP1-1"/>
    <property type="match status" value="1"/>
</dbReference>
<keyword evidence="2 9" id="KW-0813">Transport</keyword>
<dbReference type="PRINTS" id="PR00783">
    <property type="entry name" value="MINTRINSICP"/>
</dbReference>
<dbReference type="PANTHER" id="PTHR46739:SF2">
    <property type="entry name" value="MAJOR INTRINSIC PROTEIN (MIP) FAMILY TRANSPORTER"/>
    <property type="match status" value="1"/>
</dbReference>
<dbReference type="RefSeq" id="XP_030539804.1">
    <property type="nucleotide sequence ID" value="XM_030683944.2"/>
</dbReference>
<evidence type="ECO:0000313" key="11">
    <source>
        <dbReference type="Proteomes" id="UP000827889"/>
    </source>
</evidence>
<sequence length="240" mass="25002">MGLLKSAAADAVLTCLWVACVSTLGTLTYLAATALSVPPQSAAGLLITTSLASALVFLFSVLGAILGGASFNPATTVAFRSAGLRPDASLFSMAARFPAQAAGGVAGANAILRLMPARYKHMLRGPSLKVGLHTGAVAEGALTFAISLAVLVIFVKGPRSLLVKVWLLAMATVGLVVVGSSYTGPAMNPANAFGWAYVNDRHNTWDQFYVYWICPFVGAAVAGWAFKLLFPIQKPKEKKA</sequence>
<comment type="similarity">
    <text evidence="7">Belongs to the MIP/aquaporin (TC 1.A.8) family. SIP (TC 1.A.8.10) subfamily.</text>
</comment>
<evidence type="ECO:0000256" key="9">
    <source>
        <dbReference type="RuleBase" id="RU000477"/>
    </source>
</evidence>
<evidence type="ECO:0000256" key="10">
    <source>
        <dbReference type="SAM" id="Phobius"/>
    </source>
</evidence>
<keyword evidence="5 10" id="KW-1133">Transmembrane helix</keyword>
<gene>
    <name evidence="12" type="primary">LOC115747693</name>
</gene>
<dbReference type="InterPro" id="IPR000425">
    <property type="entry name" value="MIP"/>
</dbReference>
<reference evidence="12" key="1">
    <citation type="submission" date="2025-08" db="UniProtKB">
        <authorList>
            <consortium name="RefSeq"/>
        </authorList>
    </citation>
    <scope>IDENTIFICATION</scope>
    <source>
        <tissue evidence="12">Leaf</tissue>
    </source>
</reference>
<dbReference type="Proteomes" id="UP000827889">
    <property type="component" value="Chromosome 10"/>
</dbReference>
<evidence type="ECO:0000313" key="12">
    <source>
        <dbReference type="RefSeq" id="XP_030539804.1"/>
    </source>
</evidence>
<protein>
    <submittedName>
        <fullName evidence="12">Aquaporin SIP1-1-like</fullName>
    </submittedName>
</protein>
<dbReference type="GO" id="GO:0016020">
    <property type="term" value="C:membrane"/>
    <property type="evidence" value="ECO:0007669"/>
    <property type="project" value="UniProtKB-SubCell"/>
</dbReference>
<dbReference type="InterPro" id="IPR044222">
    <property type="entry name" value="SIP1-1/2-like"/>
</dbReference>
<comment type="function">
    <text evidence="8">Water channel required to facilitate the transport of water across cell membrane.</text>
</comment>
<evidence type="ECO:0000256" key="6">
    <source>
        <dbReference type="ARBA" id="ARBA00023136"/>
    </source>
</evidence>
<dbReference type="AlphaFoldDB" id="A0A8B8PYC1"/>
<dbReference type="GeneID" id="115747693"/>
<feature type="transmembrane region" description="Helical" evidence="10">
    <location>
        <begin position="132"/>
        <end position="154"/>
    </location>
</feature>
<feature type="transmembrane region" description="Helical" evidence="10">
    <location>
        <begin position="209"/>
        <end position="230"/>
    </location>
</feature>